<dbReference type="Proteomes" id="UP000813463">
    <property type="component" value="Chromosome 1"/>
</dbReference>
<evidence type="ECO:0000313" key="6">
    <source>
        <dbReference type="RefSeq" id="XP_021861856.2"/>
    </source>
</evidence>
<dbReference type="Gene3D" id="3.10.450.10">
    <property type="match status" value="1"/>
</dbReference>
<accession>A0A9R0J6M2</accession>
<gene>
    <name evidence="6" type="primary">LOC110800837</name>
</gene>
<dbReference type="InterPro" id="IPR018073">
    <property type="entry name" value="Prot_inh_cystat_CS"/>
</dbReference>
<proteinExistence type="predicted"/>
<feature type="signal peptide" evidence="3">
    <location>
        <begin position="1"/>
        <end position="27"/>
    </location>
</feature>
<keyword evidence="3" id="KW-0732">Signal</keyword>
<dbReference type="AlphaFoldDB" id="A0A9R0J6M2"/>
<reference evidence="5" key="1">
    <citation type="journal article" date="2021" name="Nat. Commun.">
        <title>Genomic analyses provide insights into spinach domestication and the genetic basis of agronomic traits.</title>
        <authorList>
            <person name="Cai X."/>
            <person name="Sun X."/>
            <person name="Xu C."/>
            <person name="Sun H."/>
            <person name="Wang X."/>
            <person name="Ge C."/>
            <person name="Zhang Z."/>
            <person name="Wang Q."/>
            <person name="Fei Z."/>
            <person name="Jiao C."/>
            <person name="Wang Q."/>
        </authorList>
    </citation>
    <scope>NUCLEOTIDE SEQUENCE [LARGE SCALE GENOMIC DNA]</scope>
    <source>
        <strain evidence="5">cv. Varoflay</strain>
    </source>
</reference>
<dbReference type="SUPFAM" id="SSF54403">
    <property type="entry name" value="Cystatin/monellin"/>
    <property type="match status" value="1"/>
</dbReference>
<evidence type="ECO:0000259" key="4">
    <source>
        <dbReference type="SMART" id="SM00043"/>
    </source>
</evidence>
<keyword evidence="1" id="KW-0646">Protease inhibitor</keyword>
<dbReference type="GO" id="GO:0004869">
    <property type="term" value="F:cysteine-type endopeptidase inhibitor activity"/>
    <property type="evidence" value="ECO:0007669"/>
    <property type="project" value="UniProtKB-KW"/>
</dbReference>
<name>A0A9R0J6M2_SPIOL</name>
<dbReference type="GeneID" id="110800837"/>
<dbReference type="CDD" id="cd00042">
    <property type="entry name" value="CY"/>
    <property type="match status" value="1"/>
</dbReference>
<keyword evidence="5" id="KW-1185">Reference proteome</keyword>
<evidence type="ECO:0000256" key="3">
    <source>
        <dbReference type="SAM" id="SignalP"/>
    </source>
</evidence>
<feature type="domain" description="Cystatin" evidence="4">
    <location>
        <begin position="32"/>
        <end position="138"/>
    </location>
</feature>
<dbReference type="PANTHER" id="PTHR47373">
    <property type="entry name" value="CYSTEINE PROTEINASE INHIBITOR 2"/>
    <property type="match status" value="1"/>
</dbReference>
<dbReference type="Pfam" id="PF16845">
    <property type="entry name" value="SQAPI"/>
    <property type="match status" value="1"/>
</dbReference>
<protein>
    <submittedName>
        <fullName evidence="6">Cysteine proteinase inhibitor B</fullName>
    </submittedName>
</protein>
<dbReference type="PROSITE" id="PS00287">
    <property type="entry name" value="CYSTATIN"/>
    <property type="match status" value="1"/>
</dbReference>
<dbReference type="RefSeq" id="XP_021861856.2">
    <property type="nucleotide sequence ID" value="XM_022006164.2"/>
</dbReference>
<dbReference type="PANTHER" id="PTHR47373:SF1">
    <property type="entry name" value="CYSTEINE PROTEINASE INHIBITOR 2"/>
    <property type="match status" value="1"/>
</dbReference>
<dbReference type="InterPro" id="IPR046350">
    <property type="entry name" value="Cystatin_sf"/>
</dbReference>
<dbReference type="KEGG" id="soe:110800837"/>
<dbReference type="SMART" id="SM00043">
    <property type="entry name" value="CY"/>
    <property type="match status" value="1"/>
</dbReference>
<dbReference type="InterPro" id="IPR000010">
    <property type="entry name" value="Cystatin_dom"/>
</dbReference>
<evidence type="ECO:0000256" key="2">
    <source>
        <dbReference type="ARBA" id="ARBA00022704"/>
    </source>
</evidence>
<reference evidence="6" key="2">
    <citation type="submission" date="2025-08" db="UniProtKB">
        <authorList>
            <consortium name="RefSeq"/>
        </authorList>
    </citation>
    <scope>IDENTIFICATION</scope>
    <source>
        <tissue evidence="6">Leaf</tissue>
    </source>
</reference>
<keyword evidence="2" id="KW-0789">Thiol protease inhibitor</keyword>
<sequence length="151" mass="16626">MQKQSFSSAFLLLLLLLFIHTITIVNAVQRGRMVGARTQVKDVKANKEIQELGKFSVEEYNKAILETPPSPLRSVGHGGSNGPVDFVEVVEAERQVVAGVKYYLKVEAMQGGVSRTFDAVVVVKPWVQSKKLLNFGPAPRVKFSDAPSEQI</sequence>
<evidence type="ECO:0000256" key="1">
    <source>
        <dbReference type="ARBA" id="ARBA00022690"/>
    </source>
</evidence>
<organism evidence="5 6">
    <name type="scientific">Spinacia oleracea</name>
    <name type="common">Spinach</name>
    <dbReference type="NCBI Taxonomy" id="3562"/>
    <lineage>
        <taxon>Eukaryota</taxon>
        <taxon>Viridiplantae</taxon>
        <taxon>Streptophyta</taxon>
        <taxon>Embryophyta</taxon>
        <taxon>Tracheophyta</taxon>
        <taxon>Spermatophyta</taxon>
        <taxon>Magnoliopsida</taxon>
        <taxon>eudicotyledons</taxon>
        <taxon>Gunneridae</taxon>
        <taxon>Pentapetalae</taxon>
        <taxon>Caryophyllales</taxon>
        <taxon>Chenopodiaceae</taxon>
        <taxon>Chenopodioideae</taxon>
        <taxon>Anserineae</taxon>
        <taxon>Spinacia</taxon>
    </lineage>
</organism>
<feature type="chain" id="PRO_5047238488" evidence="3">
    <location>
        <begin position="28"/>
        <end position="151"/>
    </location>
</feature>
<evidence type="ECO:0000313" key="5">
    <source>
        <dbReference type="Proteomes" id="UP000813463"/>
    </source>
</evidence>